<keyword evidence="3" id="KW-1185">Reference proteome</keyword>
<evidence type="ECO:0000313" key="3">
    <source>
        <dbReference type="Proteomes" id="UP000028702"/>
    </source>
</evidence>
<dbReference type="InterPro" id="IPR026336">
    <property type="entry name" value="PdeM-like"/>
</dbReference>
<evidence type="ECO:0000313" key="2">
    <source>
        <dbReference type="EMBL" id="GAK45585.1"/>
    </source>
</evidence>
<protein>
    <submittedName>
        <fullName evidence="2">Putative ICC-like phosphoesterase</fullName>
    </submittedName>
</protein>
<dbReference type="InterPro" id="IPR029052">
    <property type="entry name" value="Metallo-depent_PP-like"/>
</dbReference>
<dbReference type="PIRSF" id="PIRSF000887">
    <property type="entry name" value="Pesterase_MJ0037"/>
    <property type="match status" value="1"/>
</dbReference>
<dbReference type="eggNOG" id="COG1407">
    <property type="taxonomic scope" value="Bacteria"/>
</dbReference>
<dbReference type="STRING" id="1333998.M2A_2084"/>
<gene>
    <name evidence="2" type="ORF">M2A_2084</name>
</gene>
<dbReference type="Gene3D" id="3.60.21.10">
    <property type="match status" value="1"/>
</dbReference>
<dbReference type="RefSeq" id="WP_052379394.1">
    <property type="nucleotide sequence ID" value="NZ_BBIO01000010.1"/>
</dbReference>
<sequence>MSDLAAEQKSGSLQVLGTKLQPLPDGALYWPERETLIVADLHFEKGSAFAAKGVLLPPYDTAATLARLERLCRALAPSRVIALGDSFHDGEALARMEEGARERIRALAASTDWIWIEGNHDPAPPPFFGGQVESAVDMKPLIFRHEPQAAPATGEVAGHLHPCAAVRVRGRRLRRRCFASDGTRLIMPSFGAYTGGLNVLDAAFAPLFAGLEFHAWMIGAERIHPVKARTLLPDGGSGKG</sequence>
<dbReference type="SUPFAM" id="SSF56300">
    <property type="entry name" value="Metallo-dependent phosphatases"/>
    <property type="match status" value="1"/>
</dbReference>
<feature type="domain" description="Calcineurin-like phosphoesterase" evidence="1">
    <location>
        <begin position="36"/>
        <end position="132"/>
    </location>
</feature>
<dbReference type="Proteomes" id="UP000028702">
    <property type="component" value="Unassembled WGS sequence"/>
</dbReference>
<dbReference type="NCBIfam" id="TIGR04123">
    <property type="entry name" value="P_estr_lig_assc"/>
    <property type="match status" value="1"/>
</dbReference>
<accession>A0A081BC17</accession>
<dbReference type="PANTHER" id="PTHR39323">
    <property type="entry name" value="BLR1149 PROTEIN"/>
    <property type="match status" value="1"/>
</dbReference>
<proteinExistence type="predicted"/>
<comment type="caution">
    <text evidence="2">The sequence shown here is derived from an EMBL/GenBank/DDBJ whole genome shotgun (WGS) entry which is preliminary data.</text>
</comment>
<organism evidence="2 3">
    <name type="scientific">Tepidicaulis marinus</name>
    <dbReference type="NCBI Taxonomy" id="1333998"/>
    <lineage>
        <taxon>Bacteria</taxon>
        <taxon>Pseudomonadati</taxon>
        <taxon>Pseudomonadota</taxon>
        <taxon>Alphaproteobacteria</taxon>
        <taxon>Hyphomicrobiales</taxon>
        <taxon>Parvibaculaceae</taxon>
        <taxon>Tepidicaulis</taxon>
    </lineage>
</organism>
<dbReference type="GO" id="GO:0016787">
    <property type="term" value="F:hydrolase activity"/>
    <property type="evidence" value="ECO:0007669"/>
    <property type="project" value="InterPro"/>
</dbReference>
<dbReference type="Pfam" id="PF00149">
    <property type="entry name" value="Metallophos"/>
    <property type="match status" value="1"/>
</dbReference>
<dbReference type="EMBL" id="BBIO01000010">
    <property type="protein sequence ID" value="GAK45585.1"/>
    <property type="molecule type" value="Genomic_DNA"/>
</dbReference>
<dbReference type="InterPro" id="IPR004843">
    <property type="entry name" value="Calcineurin-like_PHP"/>
</dbReference>
<reference evidence="2 3" key="1">
    <citation type="submission" date="2014-07" db="EMBL/GenBank/DDBJ databases">
        <title>Tepidicaulis marinum gen. nov., sp. nov., a novel marine bacterium denitrifying nitrate to nitrous oxide strictly under microaerobic conditions.</title>
        <authorList>
            <person name="Takeuchi M."/>
            <person name="Yamagishi T."/>
            <person name="Kamagata Y."/>
            <person name="Oshima K."/>
            <person name="Hattori M."/>
            <person name="Katayama T."/>
            <person name="Hanada S."/>
            <person name="Tamaki H."/>
            <person name="Marumo K."/>
            <person name="Maeda H."/>
            <person name="Nedachi M."/>
            <person name="Iwasaki W."/>
            <person name="Suwa Y."/>
            <person name="Sakata S."/>
        </authorList>
    </citation>
    <scope>NUCLEOTIDE SEQUENCE [LARGE SCALE GENOMIC DNA]</scope>
    <source>
        <strain evidence="2 3">MA2</strain>
    </source>
</reference>
<name>A0A081BC17_9HYPH</name>
<dbReference type="PANTHER" id="PTHR39323:SF1">
    <property type="entry name" value="BLR1149 PROTEIN"/>
    <property type="match status" value="1"/>
</dbReference>
<dbReference type="InterPro" id="IPR024173">
    <property type="entry name" value="Pesterase_MJ0037-like"/>
</dbReference>
<evidence type="ECO:0000259" key="1">
    <source>
        <dbReference type="Pfam" id="PF00149"/>
    </source>
</evidence>
<dbReference type="AlphaFoldDB" id="A0A081BC17"/>